<protein>
    <recommendedName>
        <fullName evidence="4">Na+/glutamate symporter</fullName>
    </recommendedName>
</protein>
<keyword evidence="1" id="KW-0472">Membrane</keyword>
<feature type="transmembrane region" description="Helical" evidence="1">
    <location>
        <begin position="125"/>
        <end position="147"/>
    </location>
</feature>
<dbReference type="Proteomes" id="UP000037392">
    <property type="component" value="Unassembled WGS sequence"/>
</dbReference>
<feature type="transmembrane region" description="Helical" evidence="1">
    <location>
        <begin position="247"/>
        <end position="263"/>
    </location>
</feature>
<feature type="transmembrane region" description="Helical" evidence="1">
    <location>
        <begin position="64"/>
        <end position="83"/>
    </location>
</feature>
<dbReference type="EMBL" id="ADLK01000017">
    <property type="protein sequence ID" value="KMW21042.1"/>
    <property type="molecule type" value="Genomic_DNA"/>
</dbReference>
<keyword evidence="1" id="KW-1133">Transmembrane helix</keyword>
<organism evidence="2 3">
    <name type="scientific">[Clostridium] citroniae WAL-19142</name>
    <dbReference type="NCBI Taxonomy" id="742734"/>
    <lineage>
        <taxon>Bacteria</taxon>
        <taxon>Bacillati</taxon>
        <taxon>Bacillota</taxon>
        <taxon>Clostridia</taxon>
        <taxon>Lachnospirales</taxon>
        <taxon>Lachnospiraceae</taxon>
        <taxon>Enterocloster</taxon>
    </lineage>
</organism>
<accession>A0A0J9C7D4</accession>
<name>A0A0J9C7D4_9FIRM</name>
<comment type="caution">
    <text evidence="2">The sequence shown here is derived from an EMBL/GenBank/DDBJ whole genome shotgun (WGS) entry which is preliminary data.</text>
</comment>
<evidence type="ECO:0000313" key="2">
    <source>
        <dbReference type="EMBL" id="KMW21042.1"/>
    </source>
</evidence>
<dbReference type="AlphaFoldDB" id="A0A0J9C7D4"/>
<dbReference type="GeneID" id="93164496"/>
<feature type="transmembrane region" description="Helical" evidence="1">
    <location>
        <begin position="38"/>
        <end position="57"/>
    </location>
</feature>
<feature type="transmembrane region" description="Helical" evidence="1">
    <location>
        <begin position="177"/>
        <end position="196"/>
    </location>
</feature>
<reference evidence="2 3" key="1">
    <citation type="submission" date="2011-04" db="EMBL/GenBank/DDBJ databases">
        <title>The Genome Sequence of Clostridium citroniae WAL-19142.</title>
        <authorList>
            <consortium name="The Broad Institute Genome Sequencing Platform"/>
            <person name="Earl A."/>
            <person name="Ward D."/>
            <person name="Feldgarden M."/>
            <person name="Gevers D."/>
            <person name="Warren Y.A."/>
            <person name="Tyrrell K.L."/>
            <person name="Citron D.M."/>
            <person name="Goldstein E.J."/>
            <person name="Daigneault M."/>
            <person name="Allen-Vercoe E."/>
            <person name="Young S.K."/>
            <person name="Zeng Q."/>
            <person name="Gargeya S."/>
            <person name="Fitzgerald M."/>
            <person name="Haas B."/>
            <person name="Abouelleil A."/>
            <person name="Alvarado L."/>
            <person name="Arachchi H.M."/>
            <person name="Berlin A."/>
            <person name="Brown A."/>
            <person name="Chapman S.B."/>
            <person name="Chen Z."/>
            <person name="Dunbar C."/>
            <person name="Freedman E."/>
            <person name="Gearin G."/>
            <person name="Gellesch M."/>
            <person name="Goldberg J."/>
            <person name="Griggs A."/>
            <person name="Gujja S."/>
            <person name="Heilman E.R."/>
            <person name="Heiman D."/>
            <person name="Howarth C."/>
            <person name="Larson L."/>
            <person name="Lui A."/>
            <person name="MacDonald P.J."/>
            <person name="Mehta T."/>
            <person name="Montmayeur A."/>
            <person name="Murphy C."/>
            <person name="Neiman D."/>
            <person name="Pearson M."/>
            <person name="Priest M."/>
            <person name="Roberts A."/>
            <person name="Saif S."/>
            <person name="Shea T."/>
            <person name="Shenoy N."/>
            <person name="Sisk P."/>
            <person name="Stolte C."/>
            <person name="Sykes S."/>
            <person name="White J."/>
            <person name="Yandava C."/>
            <person name="Wortman J."/>
            <person name="Nusbaum C."/>
            <person name="Birren B."/>
        </authorList>
    </citation>
    <scope>NUCLEOTIDE SEQUENCE [LARGE SCALE GENOMIC DNA]</scope>
    <source>
        <strain evidence="2 3">WAL-19142</strain>
    </source>
</reference>
<dbReference type="PATRIC" id="fig|742734.4.peg.2022"/>
<evidence type="ECO:0008006" key="4">
    <source>
        <dbReference type="Google" id="ProtNLM"/>
    </source>
</evidence>
<feature type="transmembrane region" description="Helical" evidence="1">
    <location>
        <begin position="269"/>
        <end position="289"/>
    </location>
</feature>
<dbReference type="RefSeq" id="WP_048929726.1">
    <property type="nucleotide sequence ID" value="NZ_KQ235877.1"/>
</dbReference>
<feature type="transmembrane region" description="Helical" evidence="1">
    <location>
        <begin position="324"/>
        <end position="347"/>
    </location>
</feature>
<dbReference type="OrthoDB" id="3243277at2"/>
<dbReference type="CDD" id="cd21416">
    <property type="entry name" value="HDC_protein"/>
    <property type="match status" value="1"/>
</dbReference>
<feature type="transmembrane region" description="Helical" evidence="1">
    <location>
        <begin position="12"/>
        <end position="32"/>
    </location>
</feature>
<dbReference type="InterPro" id="IPR049576">
    <property type="entry name" value="HDC-like"/>
</dbReference>
<proteinExistence type="predicted"/>
<evidence type="ECO:0000313" key="3">
    <source>
        <dbReference type="Proteomes" id="UP000037392"/>
    </source>
</evidence>
<feature type="transmembrane region" description="Helical" evidence="1">
    <location>
        <begin position="301"/>
        <end position="318"/>
    </location>
</feature>
<keyword evidence="1" id="KW-0812">Transmembrane</keyword>
<feature type="transmembrane region" description="Helical" evidence="1">
    <location>
        <begin position="95"/>
        <end position="113"/>
    </location>
</feature>
<sequence>MSEQKNSKKWIGYGLLALMAVAYLYFGIYKIAIGEAQWDVQTAFLTMLILVIIGEVISTATKAFVPSMFITAVLFVIGFWTFLPADILQQGGVAANLPTFLVMMMVVHLGTMLDIQELIDQWKTIVVTLAGMLGILVVILTVGTLVLGKETAAVAAPPLTGGFVAAMMMQSVAPTEHLAILAMAVYVLQGFVGYPLTSICLKKEGYSVLNQYRKGTWQTAAVQKTAAAEENKHVLFPQLPGKYKSDFTYLFTMVILTVMSGYLDKLSGGYISKFVWALILGVFATAFGFTEKNVLVRSRSMGFVYTIIMMFVFSQLSSCTPDTVVQLIKDFAILIVLSTIGIAVFAIPLGKKLGMSTPMAFALGLGSIAGGFPASYTLSVEAAKVCAENEEEYQVLEQHMLPKTLVAGFVSATSGSVFIAGAVMAMFFK</sequence>
<feature type="transmembrane region" description="Helical" evidence="1">
    <location>
        <begin position="405"/>
        <end position="428"/>
    </location>
</feature>
<gene>
    <name evidence="2" type="ORF">HMPREF9470_01886</name>
</gene>
<evidence type="ECO:0000256" key="1">
    <source>
        <dbReference type="SAM" id="Phobius"/>
    </source>
</evidence>